<dbReference type="Proteomes" id="UP001556196">
    <property type="component" value="Unassembled WGS sequence"/>
</dbReference>
<organism evidence="3 4">
    <name type="scientific">Mesorhizobium marinum</name>
    <dbReference type="NCBI Taxonomy" id="3228790"/>
    <lineage>
        <taxon>Bacteria</taxon>
        <taxon>Pseudomonadati</taxon>
        <taxon>Pseudomonadota</taxon>
        <taxon>Alphaproteobacteria</taxon>
        <taxon>Hyphomicrobiales</taxon>
        <taxon>Phyllobacteriaceae</taxon>
        <taxon>Mesorhizobium</taxon>
    </lineage>
</organism>
<evidence type="ECO:0000313" key="4">
    <source>
        <dbReference type="Proteomes" id="UP001556196"/>
    </source>
</evidence>
<name>A0ABV3R5G4_9HYPH</name>
<evidence type="ECO:0000256" key="2">
    <source>
        <dbReference type="SAM" id="SignalP"/>
    </source>
</evidence>
<protein>
    <recommendedName>
        <fullName evidence="5">Lipoprotein</fullName>
    </recommendedName>
</protein>
<feature type="signal peptide" evidence="2">
    <location>
        <begin position="1"/>
        <end position="25"/>
    </location>
</feature>
<dbReference type="PROSITE" id="PS51257">
    <property type="entry name" value="PROKAR_LIPOPROTEIN"/>
    <property type="match status" value="1"/>
</dbReference>
<evidence type="ECO:0000256" key="1">
    <source>
        <dbReference type="SAM" id="MobiDB-lite"/>
    </source>
</evidence>
<comment type="caution">
    <text evidence="3">The sequence shown here is derived from an EMBL/GenBank/DDBJ whole genome shotgun (WGS) entry which is preliminary data.</text>
</comment>
<accession>A0ABV3R5G4</accession>
<feature type="chain" id="PRO_5045611489" description="Lipoprotein" evidence="2">
    <location>
        <begin position="26"/>
        <end position="136"/>
    </location>
</feature>
<feature type="region of interest" description="Disordered" evidence="1">
    <location>
        <begin position="30"/>
        <end position="59"/>
    </location>
</feature>
<gene>
    <name evidence="3" type="ORF">ABUE31_20230</name>
</gene>
<dbReference type="EMBL" id="JBFOCI010000007">
    <property type="protein sequence ID" value="MEW9808325.1"/>
    <property type="molecule type" value="Genomic_DNA"/>
</dbReference>
<reference evidence="3 4" key="1">
    <citation type="submission" date="2024-06" db="EMBL/GenBank/DDBJ databases">
        <authorList>
            <person name="Tuo L."/>
        </authorList>
    </citation>
    <scope>NUCLEOTIDE SEQUENCE [LARGE SCALE GENOMIC DNA]</scope>
    <source>
        <strain evidence="3 4">ZMM04-5</strain>
    </source>
</reference>
<evidence type="ECO:0008006" key="5">
    <source>
        <dbReference type="Google" id="ProtNLM"/>
    </source>
</evidence>
<keyword evidence="2" id="KW-0732">Signal</keyword>
<proteinExistence type="predicted"/>
<sequence>MKIAIGVAFATIILAACTSSGNPTAALDVSKDKPLPPGAVASAAQAAEEDPPKVMATGTSPIKPNLQVAFCIDQVAFLHEATPQLARAGERQIAADGSITIDVAIDKGTEGTRAYACQLDQENRFVGVTALGGGLH</sequence>
<evidence type="ECO:0000313" key="3">
    <source>
        <dbReference type="EMBL" id="MEW9808325.1"/>
    </source>
</evidence>
<dbReference type="RefSeq" id="WP_367725545.1">
    <property type="nucleotide sequence ID" value="NZ_JBFOCI010000007.1"/>
</dbReference>
<keyword evidence="4" id="KW-1185">Reference proteome</keyword>